<dbReference type="RefSeq" id="WP_162272337.1">
    <property type="nucleotide sequence ID" value="NZ_LSTR01000040.1"/>
</dbReference>
<dbReference type="EMBL" id="LSTR01000040">
    <property type="protein sequence ID" value="OAH42750.1"/>
    <property type="molecule type" value="Genomic_DNA"/>
</dbReference>
<organism evidence="2 3">
    <name type="scientific">Sphingobium yanoikuyae</name>
    <name type="common">Sphingomonas yanoikuyae</name>
    <dbReference type="NCBI Taxonomy" id="13690"/>
    <lineage>
        <taxon>Bacteria</taxon>
        <taxon>Pseudomonadati</taxon>
        <taxon>Pseudomonadota</taxon>
        <taxon>Alphaproteobacteria</taxon>
        <taxon>Sphingomonadales</taxon>
        <taxon>Sphingomonadaceae</taxon>
        <taxon>Sphingobium</taxon>
    </lineage>
</organism>
<gene>
    <name evidence="2" type="ORF">AX777_05800</name>
</gene>
<dbReference type="Proteomes" id="UP000077262">
    <property type="component" value="Unassembled WGS sequence"/>
</dbReference>
<protein>
    <submittedName>
        <fullName evidence="2">Uncharacterized protein</fullName>
    </submittedName>
</protein>
<keyword evidence="1" id="KW-0175">Coiled coil</keyword>
<reference evidence="2 3" key="1">
    <citation type="submission" date="2016-02" db="EMBL/GenBank/DDBJ databases">
        <authorList>
            <person name="Wen L."/>
            <person name="He K."/>
            <person name="Yang H."/>
        </authorList>
    </citation>
    <scope>NUCLEOTIDE SEQUENCE [LARGE SCALE GENOMIC DNA]</scope>
    <source>
        <strain evidence="2 3">CD09_2</strain>
    </source>
</reference>
<name>A0A177JND1_SPHYA</name>
<sequence>MSNEMDVVAVRALVAIFEKDFNVPIKAAIEGIDGDIEKLNEQIATLQAKSRDQTYNKVAALVTLAQALNISNPSAGYNAFLAERGIVAPDMTKAGANPYPKFIKAVFSVQVGSVWSFTDRSVEKHANHVRFLVNAMRAGTLTGSVQDFIRDFKHATHGNMLDGIEANDRFDNKTDAQEKRIETVRQRGRDADPVVTFDSPLGFEDGSVVSLWGRVVGGNLEIMFVESANDDKDSLYYKLGKTIKAA</sequence>
<feature type="coiled-coil region" evidence="1">
    <location>
        <begin position="29"/>
        <end position="56"/>
    </location>
</feature>
<evidence type="ECO:0000313" key="3">
    <source>
        <dbReference type="Proteomes" id="UP000077262"/>
    </source>
</evidence>
<accession>A0A177JND1</accession>
<comment type="caution">
    <text evidence="2">The sequence shown here is derived from an EMBL/GenBank/DDBJ whole genome shotgun (WGS) entry which is preliminary data.</text>
</comment>
<evidence type="ECO:0000313" key="2">
    <source>
        <dbReference type="EMBL" id="OAH42750.1"/>
    </source>
</evidence>
<dbReference type="AlphaFoldDB" id="A0A177JND1"/>
<evidence type="ECO:0000256" key="1">
    <source>
        <dbReference type="SAM" id="Coils"/>
    </source>
</evidence>
<proteinExistence type="predicted"/>